<dbReference type="GO" id="GO:0008270">
    <property type="term" value="F:zinc ion binding"/>
    <property type="evidence" value="ECO:0007669"/>
    <property type="project" value="InterPro"/>
</dbReference>
<accession>A0A1D9Q1Y6</accession>
<dbReference type="SMART" id="SM00066">
    <property type="entry name" value="GAL4"/>
    <property type="match status" value="1"/>
</dbReference>
<evidence type="ECO:0000313" key="5">
    <source>
        <dbReference type="Proteomes" id="UP000177798"/>
    </source>
</evidence>
<dbReference type="GO" id="GO:0000981">
    <property type="term" value="F:DNA-binding transcription factor activity, RNA polymerase II-specific"/>
    <property type="evidence" value="ECO:0007669"/>
    <property type="project" value="InterPro"/>
</dbReference>
<feature type="compositionally biased region" description="Polar residues" evidence="2">
    <location>
        <begin position="296"/>
        <end position="312"/>
    </location>
</feature>
<keyword evidence="1" id="KW-0539">Nucleus</keyword>
<reference evidence="5" key="1">
    <citation type="journal article" date="2017" name="Genome Biol. Evol.">
        <title>The complete genome sequence of the phytopathogenic fungus Sclerotinia sclerotiorum reveals insights into the genome architecture of broad host range pathogens.</title>
        <authorList>
            <person name="Derbyshire M."/>
            <person name="Denton-Giles M."/>
            <person name="Hegedus D."/>
            <person name="Seifbarghy S."/>
            <person name="Rollins J."/>
            <person name="van Kan J."/>
            <person name="Seidl M.F."/>
            <person name="Faino L."/>
            <person name="Mbengue M."/>
            <person name="Navaud O."/>
            <person name="Raffaele S."/>
            <person name="Hammond-Kosack K."/>
            <person name="Heard S."/>
            <person name="Oliver R."/>
        </authorList>
    </citation>
    <scope>NUCLEOTIDE SEQUENCE [LARGE SCALE GENOMIC DNA]</scope>
    <source>
        <strain evidence="5">ATCC 18683 / 1980 / Ss-1</strain>
    </source>
</reference>
<dbReference type="InterPro" id="IPR052783">
    <property type="entry name" value="Metabolic/Drug-Res_Regulator"/>
</dbReference>
<dbReference type="AlphaFoldDB" id="A0A1D9Q1Y6"/>
<feature type="compositionally biased region" description="Polar residues" evidence="2">
    <location>
        <begin position="184"/>
        <end position="198"/>
    </location>
</feature>
<dbReference type="OrthoDB" id="4151048at2759"/>
<dbReference type="EMBL" id="CP017817">
    <property type="protein sequence ID" value="APA08955.1"/>
    <property type="molecule type" value="Genomic_DNA"/>
</dbReference>
<protein>
    <recommendedName>
        <fullName evidence="3">Zn(2)-C6 fungal-type domain-containing protein</fullName>
    </recommendedName>
</protein>
<feature type="compositionally biased region" description="Polar residues" evidence="2">
    <location>
        <begin position="268"/>
        <end position="289"/>
    </location>
</feature>
<dbReference type="Pfam" id="PF00172">
    <property type="entry name" value="Zn_clus"/>
    <property type="match status" value="1"/>
</dbReference>
<evidence type="ECO:0000259" key="3">
    <source>
        <dbReference type="PROSITE" id="PS50048"/>
    </source>
</evidence>
<dbReference type="PANTHER" id="PTHR47655">
    <property type="entry name" value="QUINIC ACID UTILIZATION ACTIVATOR"/>
    <property type="match status" value="1"/>
</dbReference>
<sequence>MTISNDIKPPKGSKQHVRKRKRDGTSSEHSSPTSPNESGKRNKRATRACERCRNKKIKCDIERDIACNACVDANVVCEAGNGKHTEDKKYPPGYTESLENTYQAMVLVIDKLWRMVKSREEWTLSEPRMKDGGKGPVVIHDIAQALGCIRNAPGLPECFIEDAPALLTRLSAEEMSKVKKEVQTEGNTSTEELSSEQQLKCAESLPEFQVESPVELPPPSYSSHFPPTSEKEYFNTTKPSIPLQLQSPKSLPSPAPISRSVAIDQRPDTSSLSHEASMRSARTSQNPSVNMPHGNMMNNLPSKFSTGTSFSGRNPAALDSRRAPGLTIQPYHYQEQSTLSASTVSSFSPTYQANSPFQSTVSSFSPAYQAHSPLTSSENSYQTDSSSSSSPYLDTLQKDPYLSPNSPLGDFSEAPFHDLNTLLLNKQATSSYFDRSPYLEPCDTIFDLDFNDLSGYSFSAEDEFYSRELCNI</sequence>
<evidence type="ECO:0000256" key="2">
    <source>
        <dbReference type="SAM" id="MobiDB-lite"/>
    </source>
</evidence>
<evidence type="ECO:0000256" key="1">
    <source>
        <dbReference type="ARBA" id="ARBA00023242"/>
    </source>
</evidence>
<dbReference type="PROSITE" id="PS50048">
    <property type="entry name" value="ZN2_CY6_FUNGAL_2"/>
    <property type="match status" value="1"/>
</dbReference>
<feature type="region of interest" description="Disordered" evidence="2">
    <location>
        <begin position="178"/>
        <end position="320"/>
    </location>
</feature>
<dbReference type="VEuPathDB" id="FungiDB:sscle_04g037250"/>
<proteinExistence type="predicted"/>
<feature type="region of interest" description="Disordered" evidence="2">
    <location>
        <begin position="368"/>
        <end position="399"/>
    </location>
</feature>
<organism evidence="4 5">
    <name type="scientific">Sclerotinia sclerotiorum (strain ATCC 18683 / 1980 / Ss-1)</name>
    <name type="common">White mold</name>
    <name type="synonym">Whetzelinia sclerotiorum</name>
    <dbReference type="NCBI Taxonomy" id="665079"/>
    <lineage>
        <taxon>Eukaryota</taxon>
        <taxon>Fungi</taxon>
        <taxon>Dikarya</taxon>
        <taxon>Ascomycota</taxon>
        <taxon>Pezizomycotina</taxon>
        <taxon>Leotiomycetes</taxon>
        <taxon>Helotiales</taxon>
        <taxon>Sclerotiniaceae</taxon>
        <taxon>Sclerotinia</taxon>
    </lineage>
</organism>
<dbReference type="Proteomes" id="UP000177798">
    <property type="component" value="Chromosome 4"/>
</dbReference>
<dbReference type="SUPFAM" id="SSF57701">
    <property type="entry name" value="Zn2/Cys6 DNA-binding domain"/>
    <property type="match status" value="1"/>
</dbReference>
<feature type="compositionally biased region" description="Polar residues" evidence="2">
    <location>
        <begin position="234"/>
        <end position="250"/>
    </location>
</feature>
<dbReference type="PROSITE" id="PS00463">
    <property type="entry name" value="ZN2_CY6_FUNGAL_1"/>
    <property type="match status" value="1"/>
</dbReference>
<feature type="compositionally biased region" description="Polar residues" evidence="2">
    <location>
        <begin position="27"/>
        <end position="37"/>
    </location>
</feature>
<evidence type="ECO:0000313" key="4">
    <source>
        <dbReference type="EMBL" id="APA08955.1"/>
    </source>
</evidence>
<gene>
    <name evidence="4" type="ORF">sscle_04g037250</name>
</gene>
<feature type="domain" description="Zn(2)-C6 fungal-type" evidence="3">
    <location>
        <begin position="48"/>
        <end position="77"/>
    </location>
</feature>
<feature type="compositionally biased region" description="Low complexity" evidence="2">
    <location>
        <begin position="376"/>
        <end position="390"/>
    </location>
</feature>
<dbReference type="PANTHER" id="PTHR47655:SF3">
    <property type="entry name" value="ZN(II)2CYS6 TRANSCRIPTION FACTOR (EUROFUNG)"/>
    <property type="match status" value="1"/>
</dbReference>
<dbReference type="InterPro" id="IPR036864">
    <property type="entry name" value="Zn2-C6_fun-type_DNA-bd_sf"/>
</dbReference>
<dbReference type="InterPro" id="IPR001138">
    <property type="entry name" value="Zn2Cys6_DnaBD"/>
</dbReference>
<dbReference type="Gene3D" id="4.10.240.10">
    <property type="entry name" value="Zn(2)-C6 fungal-type DNA-binding domain"/>
    <property type="match status" value="1"/>
</dbReference>
<dbReference type="CDD" id="cd00067">
    <property type="entry name" value="GAL4"/>
    <property type="match status" value="1"/>
</dbReference>
<feature type="region of interest" description="Disordered" evidence="2">
    <location>
        <begin position="1"/>
        <end position="47"/>
    </location>
</feature>
<feature type="compositionally biased region" description="Basic residues" evidence="2">
    <location>
        <begin position="11"/>
        <end position="22"/>
    </location>
</feature>
<name>A0A1D9Q1Y6_SCLS1</name>